<accession>A0ABD5VJN4</accession>
<feature type="transmembrane region" description="Helical" evidence="1">
    <location>
        <begin position="49"/>
        <end position="72"/>
    </location>
</feature>
<keyword evidence="3" id="KW-1185">Reference proteome</keyword>
<dbReference type="Proteomes" id="UP001596395">
    <property type="component" value="Unassembled WGS sequence"/>
</dbReference>
<keyword evidence="1" id="KW-0812">Transmembrane</keyword>
<feature type="transmembrane region" description="Helical" evidence="1">
    <location>
        <begin position="14"/>
        <end position="37"/>
    </location>
</feature>
<proteinExistence type="predicted"/>
<keyword evidence="1" id="KW-1133">Transmembrane helix</keyword>
<comment type="caution">
    <text evidence="2">The sequence shown here is derived from an EMBL/GenBank/DDBJ whole genome shotgun (WGS) entry which is preliminary data.</text>
</comment>
<evidence type="ECO:0000313" key="2">
    <source>
        <dbReference type="EMBL" id="MFC6954191.1"/>
    </source>
</evidence>
<dbReference type="AlphaFoldDB" id="A0ABD5VJN4"/>
<dbReference type="EMBL" id="JBHSXN010000003">
    <property type="protein sequence ID" value="MFC6954191.1"/>
    <property type="molecule type" value="Genomic_DNA"/>
</dbReference>
<organism evidence="2 3">
    <name type="scientific">Halorubellus litoreus</name>
    <dbReference type="NCBI Taxonomy" id="755308"/>
    <lineage>
        <taxon>Archaea</taxon>
        <taxon>Methanobacteriati</taxon>
        <taxon>Methanobacteriota</taxon>
        <taxon>Stenosarchaea group</taxon>
        <taxon>Halobacteria</taxon>
        <taxon>Halobacteriales</taxon>
        <taxon>Halorubellaceae</taxon>
        <taxon>Halorubellus</taxon>
    </lineage>
</organism>
<protein>
    <submittedName>
        <fullName evidence="2">Uncharacterized protein</fullName>
    </submittedName>
</protein>
<dbReference type="RefSeq" id="WP_336351147.1">
    <property type="nucleotide sequence ID" value="NZ_JAZAQL010000003.1"/>
</dbReference>
<gene>
    <name evidence="2" type="ORF">ACFQGB_15115</name>
</gene>
<feature type="transmembrane region" description="Helical" evidence="1">
    <location>
        <begin position="99"/>
        <end position="118"/>
    </location>
</feature>
<name>A0ABD5VJN4_9EURY</name>
<keyword evidence="1" id="KW-0472">Membrane</keyword>
<reference evidence="2 3" key="1">
    <citation type="journal article" date="2019" name="Int. J. Syst. Evol. Microbiol.">
        <title>The Global Catalogue of Microorganisms (GCM) 10K type strain sequencing project: providing services to taxonomists for standard genome sequencing and annotation.</title>
        <authorList>
            <consortium name="The Broad Institute Genomics Platform"/>
            <consortium name="The Broad Institute Genome Sequencing Center for Infectious Disease"/>
            <person name="Wu L."/>
            <person name="Ma J."/>
        </authorList>
    </citation>
    <scope>NUCLEOTIDE SEQUENCE [LARGE SCALE GENOMIC DNA]</scope>
    <source>
        <strain evidence="2 3">GX26</strain>
    </source>
</reference>
<evidence type="ECO:0000256" key="1">
    <source>
        <dbReference type="SAM" id="Phobius"/>
    </source>
</evidence>
<evidence type="ECO:0000313" key="3">
    <source>
        <dbReference type="Proteomes" id="UP001596395"/>
    </source>
</evidence>
<sequence length="127" mass="14216">MSDTSPEETHWRKVIWFVPIAYLIGIATGSLYILNRFADVDVPLAGTDAIFVLGVVAVLLIFLATVSLPYALHRDILSLDTGRSDAEWVPDRSTFVRRALYGLTIPGLTLVVSSYYLYQLRKKCSHI</sequence>